<name>A0A2U3KGS5_9BACT</name>
<evidence type="ECO:0000313" key="2">
    <source>
        <dbReference type="EMBL" id="SPF38871.1"/>
    </source>
</evidence>
<dbReference type="AlphaFoldDB" id="A0A2U3KGS5"/>
<reference evidence="3" key="1">
    <citation type="submission" date="2018-02" db="EMBL/GenBank/DDBJ databases">
        <authorList>
            <person name="Hausmann B."/>
        </authorList>
    </citation>
    <scope>NUCLEOTIDE SEQUENCE [LARGE SCALE GENOMIC DNA]</scope>
    <source>
        <strain evidence="3">Peat soil MAG SbA1</strain>
    </source>
</reference>
<sequence>MMNVRFVRQKLKTIAVREGERTGMHRCYHAADVPARKIYYAGRARRNRQEHADAHAGSSALCGRT</sequence>
<dbReference type="Proteomes" id="UP000238701">
    <property type="component" value="Unassembled WGS sequence"/>
</dbReference>
<organism evidence="2 3">
    <name type="scientific">Candidatus Sulfotelmatobacter kueseliae</name>
    <dbReference type="NCBI Taxonomy" id="2042962"/>
    <lineage>
        <taxon>Bacteria</taxon>
        <taxon>Pseudomonadati</taxon>
        <taxon>Acidobacteriota</taxon>
        <taxon>Terriglobia</taxon>
        <taxon>Terriglobales</taxon>
        <taxon>Candidatus Korobacteraceae</taxon>
        <taxon>Candidatus Sulfotelmatobacter</taxon>
    </lineage>
</organism>
<accession>A0A2U3KGS5</accession>
<dbReference type="EMBL" id="OMOD01000113">
    <property type="protein sequence ID" value="SPF38871.1"/>
    <property type="molecule type" value="Genomic_DNA"/>
</dbReference>
<proteinExistence type="predicted"/>
<gene>
    <name evidence="2" type="ORF">SBA1_210017</name>
</gene>
<protein>
    <submittedName>
        <fullName evidence="2">Uncharacterized protein</fullName>
    </submittedName>
</protein>
<feature type="region of interest" description="Disordered" evidence="1">
    <location>
        <begin position="46"/>
        <end position="65"/>
    </location>
</feature>
<evidence type="ECO:0000313" key="3">
    <source>
        <dbReference type="Proteomes" id="UP000238701"/>
    </source>
</evidence>
<evidence type="ECO:0000256" key="1">
    <source>
        <dbReference type="SAM" id="MobiDB-lite"/>
    </source>
</evidence>